<evidence type="ECO:0000256" key="1">
    <source>
        <dbReference type="SAM" id="SignalP"/>
    </source>
</evidence>
<gene>
    <name evidence="3" type="ORF">LKD22_04655</name>
</gene>
<evidence type="ECO:0000259" key="2">
    <source>
        <dbReference type="Pfam" id="PF11823"/>
    </source>
</evidence>
<organism evidence="3 4">
    <name type="scientific">Agathobaculum butyriciproducens</name>
    <dbReference type="NCBI Taxonomy" id="1628085"/>
    <lineage>
        <taxon>Bacteria</taxon>
        <taxon>Bacillati</taxon>
        <taxon>Bacillota</taxon>
        <taxon>Clostridia</taxon>
        <taxon>Eubacteriales</taxon>
        <taxon>Butyricicoccaceae</taxon>
        <taxon>Agathobaculum</taxon>
    </lineage>
</organism>
<proteinExistence type="predicted"/>
<dbReference type="InterPro" id="IPR021778">
    <property type="entry name" value="Se/S_carrier-like"/>
</dbReference>
<keyword evidence="1" id="KW-0732">Signal</keyword>
<feature type="chain" id="PRO_5043498647" evidence="1">
    <location>
        <begin position="21"/>
        <end position="80"/>
    </location>
</feature>
<dbReference type="Pfam" id="PF11823">
    <property type="entry name" value="Se_S_carrier"/>
    <property type="match status" value="1"/>
</dbReference>
<dbReference type="EMBL" id="JAJEPX010000009">
    <property type="protein sequence ID" value="MCC2176425.1"/>
    <property type="molecule type" value="Genomic_DNA"/>
</dbReference>
<evidence type="ECO:0000313" key="3">
    <source>
        <dbReference type="EMBL" id="MCC2176425.1"/>
    </source>
</evidence>
<feature type="signal peptide" evidence="1">
    <location>
        <begin position="1"/>
        <end position="20"/>
    </location>
</feature>
<dbReference type="GeneID" id="98660066"/>
<protein>
    <submittedName>
        <fullName evidence="3">DUF3343 domain-containing protein</fullName>
    </submittedName>
</protein>
<accession>A0AAW4VY99</accession>
<comment type="caution">
    <text evidence="3">The sequence shown here is derived from an EMBL/GenBank/DDBJ whole genome shotgun (WGS) entry which is preliminary data.</text>
</comment>
<keyword evidence="4" id="KW-1185">Reference proteome</keyword>
<sequence length="80" mass="8707">MRRKRPFAVIAFASTEQALAAEAMFTQRGLPGRMIPIPSQVSAGCGLAWKAETSEEQALLDALRETGIGFETHALVELFD</sequence>
<dbReference type="AlphaFoldDB" id="A0AAW4VY99"/>
<feature type="domain" description="Putative Se/S carrier protein-like" evidence="2">
    <location>
        <begin position="9"/>
        <end position="71"/>
    </location>
</feature>
<evidence type="ECO:0000313" key="4">
    <source>
        <dbReference type="Proteomes" id="UP001298753"/>
    </source>
</evidence>
<dbReference type="Proteomes" id="UP001298753">
    <property type="component" value="Unassembled WGS sequence"/>
</dbReference>
<reference evidence="3 4" key="1">
    <citation type="submission" date="2021-10" db="EMBL/GenBank/DDBJ databases">
        <title>Anaerobic single-cell dispensing facilitates the cultivation of human gut bacteria.</title>
        <authorList>
            <person name="Afrizal A."/>
        </authorList>
    </citation>
    <scope>NUCLEOTIDE SEQUENCE [LARGE SCALE GENOMIC DNA]</scope>
    <source>
        <strain evidence="3 4">CLA-AA-H270</strain>
    </source>
</reference>
<name>A0AAW4VY99_9FIRM</name>
<dbReference type="RefSeq" id="WP_227600378.1">
    <property type="nucleotide sequence ID" value="NZ_JAHQDY010000014.1"/>
</dbReference>